<dbReference type="EMBL" id="FQVH01000001">
    <property type="protein sequence ID" value="SHE39710.1"/>
    <property type="molecule type" value="Genomic_DNA"/>
</dbReference>
<name>A0A1M4T5N6_9THEO</name>
<reference evidence="1 2" key="1">
    <citation type="submission" date="2016-11" db="EMBL/GenBank/DDBJ databases">
        <authorList>
            <person name="Jaros S."/>
            <person name="Januszkiewicz K."/>
            <person name="Wedrychowicz H."/>
        </authorList>
    </citation>
    <scope>NUCLEOTIDE SEQUENCE [LARGE SCALE GENOMIC DNA]</scope>
    <source>
        <strain evidence="1 2">DSM 17918</strain>
    </source>
</reference>
<protein>
    <submittedName>
        <fullName evidence="1">Uncharacterized protein</fullName>
    </submittedName>
</protein>
<dbReference type="Proteomes" id="UP000184088">
    <property type="component" value="Unassembled WGS sequence"/>
</dbReference>
<dbReference type="RefSeq" id="WP_073341232.1">
    <property type="nucleotide sequence ID" value="NZ_FQVH01000001.1"/>
</dbReference>
<sequence length="100" mass="11508">MYNDEKKGLFKKMFDFLGIKHTQKDIVKLDLYGLSITVSRKLDISVPHEITVVIPRAEIREKAVDKNNQQWDTEIILNSITIVHAPRHSLAAHPHISSHK</sequence>
<dbReference type="OrthoDB" id="1787464at2"/>
<organism evidence="1 2">
    <name type="scientific">Caldanaerobius fijiensis DSM 17918</name>
    <dbReference type="NCBI Taxonomy" id="1121256"/>
    <lineage>
        <taxon>Bacteria</taxon>
        <taxon>Bacillati</taxon>
        <taxon>Bacillota</taxon>
        <taxon>Clostridia</taxon>
        <taxon>Thermoanaerobacterales</taxon>
        <taxon>Thermoanaerobacteraceae</taxon>
        <taxon>Caldanaerobius</taxon>
    </lineage>
</organism>
<keyword evidence="2" id="KW-1185">Reference proteome</keyword>
<proteinExistence type="predicted"/>
<evidence type="ECO:0000313" key="1">
    <source>
        <dbReference type="EMBL" id="SHE39710.1"/>
    </source>
</evidence>
<dbReference type="AlphaFoldDB" id="A0A1M4T5N6"/>
<gene>
    <name evidence="1" type="ORF">SAMN02746089_00222</name>
</gene>
<evidence type="ECO:0000313" key="2">
    <source>
        <dbReference type="Proteomes" id="UP000184088"/>
    </source>
</evidence>
<accession>A0A1M4T5N6</accession>